<evidence type="ECO:0000256" key="13">
    <source>
        <dbReference type="ARBA" id="ARBA00022842"/>
    </source>
</evidence>
<dbReference type="Gene3D" id="3.30.160.20">
    <property type="match status" value="1"/>
</dbReference>
<dbReference type="GO" id="GO:0008033">
    <property type="term" value="P:tRNA processing"/>
    <property type="evidence" value="ECO:0007669"/>
    <property type="project" value="UniProtKB-KW"/>
</dbReference>
<dbReference type="FunFam" id="1.10.1520.10:FF:000001">
    <property type="entry name" value="Ribonuclease 3"/>
    <property type="match status" value="1"/>
</dbReference>
<dbReference type="PROSITE" id="PS50142">
    <property type="entry name" value="RNASE_3_2"/>
    <property type="match status" value="1"/>
</dbReference>
<keyword evidence="9 15" id="KW-0540">Nuclease</keyword>
<dbReference type="CDD" id="cd00593">
    <property type="entry name" value="RIBOc"/>
    <property type="match status" value="1"/>
</dbReference>
<dbReference type="InterPro" id="IPR014720">
    <property type="entry name" value="dsRBD_dom"/>
</dbReference>
<evidence type="ECO:0000256" key="10">
    <source>
        <dbReference type="ARBA" id="ARBA00022723"/>
    </source>
</evidence>
<keyword evidence="7 15" id="KW-0507">mRNA processing</keyword>
<reference evidence="18 19" key="1">
    <citation type="submission" date="2016-05" db="EMBL/GenBank/DDBJ databases">
        <title>Single-cell genome of chain-forming Candidatus Thiomargarita nelsonii and comparison to other large sulfur-oxidizing bacteria.</title>
        <authorList>
            <person name="Winkel M."/>
            <person name="Salman V."/>
            <person name="Woyke T."/>
            <person name="Schulz-Vogt H."/>
            <person name="Richter M."/>
            <person name="Flood B."/>
            <person name="Bailey J."/>
            <person name="Amann R."/>
            <person name="Mussmann M."/>
        </authorList>
    </citation>
    <scope>NUCLEOTIDE SEQUENCE [LARGE SCALE GENOMIC DNA]</scope>
    <source>
        <strain evidence="18 19">THI036</strain>
    </source>
</reference>
<feature type="active site" evidence="15">
    <location>
        <position position="116"/>
    </location>
</feature>
<keyword evidence="5 15" id="KW-0963">Cytoplasm</keyword>
<dbReference type="GO" id="GO:0010468">
    <property type="term" value="P:regulation of gene expression"/>
    <property type="evidence" value="ECO:0007669"/>
    <property type="project" value="TreeGrafter"/>
</dbReference>
<comment type="cofactor">
    <cofactor evidence="15">
        <name>Mg(2+)</name>
        <dbReference type="ChEBI" id="CHEBI:18420"/>
    </cofactor>
</comment>
<evidence type="ECO:0000256" key="2">
    <source>
        <dbReference type="ARBA" id="ARBA00004496"/>
    </source>
</evidence>
<dbReference type="SMART" id="SM00535">
    <property type="entry name" value="RIBOc"/>
    <property type="match status" value="1"/>
</dbReference>
<dbReference type="SMART" id="SM00358">
    <property type="entry name" value="DSRM"/>
    <property type="match status" value="1"/>
</dbReference>
<feature type="binding site" evidence="15">
    <location>
        <position position="113"/>
    </location>
    <ligand>
        <name>Mg(2+)</name>
        <dbReference type="ChEBI" id="CHEBI:18420"/>
    </ligand>
</feature>
<keyword evidence="19" id="KW-1185">Reference proteome</keyword>
<evidence type="ECO:0000256" key="1">
    <source>
        <dbReference type="ARBA" id="ARBA00000109"/>
    </source>
</evidence>
<feature type="domain" description="RNase III" evidence="17">
    <location>
        <begin position="5"/>
        <end position="127"/>
    </location>
</feature>
<dbReference type="GO" id="GO:0004525">
    <property type="term" value="F:ribonuclease III activity"/>
    <property type="evidence" value="ECO:0007669"/>
    <property type="project" value="UniProtKB-UniRule"/>
</dbReference>
<keyword evidence="15" id="KW-0699">rRNA-binding</keyword>
<keyword evidence="6 15" id="KW-0698">rRNA processing</keyword>
<evidence type="ECO:0000256" key="4">
    <source>
        <dbReference type="ARBA" id="ARBA00011738"/>
    </source>
</evidence>
<sequence>MKQDYTRLCQILGYRFKQEHYLITALRHRSAGTPNNERLEFLGDALLSCIMAEVLFERFPEAREGELTRFRANLVKRDTLVKIAQQIELGKYLQLGGGELKTGGEQRASILADAVEALLGAIYLDSSIKTCQSVILQLWQKPLNNLSPRRIKDPKTRLQEYSQAQQQPLPAYRVLAINGTPHAQQFEVECIVSGLAQPTYGSGESRRRAEQSAAAKALRILNVE</sequence>
<evidence type="ECO:0000256" key="14">
    <source>
        <dbReference type="ARBA" id="ARBA00022884"/>
    </source>
</evidence>
<dbReference type="GO" id="GO:0006397">
    <property type="term" value="P:mRNA processing"/>
    <property type="evidence" value="ECO:0007669"/>
    <property type="project" value="UniProtKB-UniRule"/>
</dbReference>
<feature type="active site" evidence="15">
    <location>
        <position position="44"/>
    </location>
</feature>
<name>A0A0A6NY34_9GAMM</name>
<keyword evidence="11 15" id="KW-0255">Endonuclease</keyword>
<dbReference type="NCBIfam" id="TIGR02191">
    <property type="entry name" value="RNaseIII"/>
    <property type="match status" value="1"/>
</dbReference>
<dbReference type="Proteomes" id="UP000076962">
    <property type="component" value="Unassembled WGS sequence"/>
</dbReference>
<gene>
    <name evidence="15" type="primary">rnc</name>
    <name evidence="18" type="ORF">THIOM_004092</name>
</gene>
<dbReference type="GO" id="GO:0046872">
    <property type="term" value="F:metal ion binding"/>
    <property type="evidence" value="ECO:0007669"/>
    <property type="project" value="UniProtKB-KW"/>
</dbReference>
<evidence type="ECO:0000259" key="17">
    <source>
        <dbReference type="PROSITE" id="PS50142"/>
    </source>
</evidence>
<dbReference type="Pfam" id="PF00035">
    <property type="entry name" value="dsrm"/>
    <property type="match status" value="1"/>
</dbReference>
<evidence type="ECO:0000256" key="15">
    <source>
        <dbReference type="HAMAP-Rule" id="MF_00104"/>
    </source>
</evidence>
<dbReference type="FunFam" id="3.30.160.20:FF:000003">
    <property type="entry name" value="Ribonuclease 3"/>
    <property type="match status" value="1"/>
</dbReference>
<dbReference type="InterPro" id="IPR036389">
    <property type="entry name" value="RNase_III_sf"/>
</dbReference>
<evidence type="ECO:0000256" key="5">
    <source>
        <dbReference type="ARBA" id="ARBA00022490"/>
    </source>
</evidence>
<comment type="function">
    <text evidence="15">Digests double-stranded RNA. Involved in the processing of primary rRNA transcript to yield the immediate precursors to the large and small rRNAs (23S and 16S). Processes some mRNAs, and tRNAs when they are encoded in the rRNA operon. Processes pre-crRNA and tracrRNA of type II CRISPR loci if present in the organism.</text>
</comment>
<evidence type="ECO:0000256" key="7">
    <source>
        <dbReference type="ARBA" id="ARBA00022664"/>
    </source>
</evidence>
<comment type="caution">
    <text evidence="18">The sequence shown here is derived from an EMBL/GenBank/DDBJ whole genome shotgun (WGS) entry which is preliminary data.</text>
</comment>
<dbReference type="SUPFAM" id="SSF69065">
    <property type="entry name" value="RNase III domain-like"/>
    <property type="match status" value="1"/>
</dbReference>
<evidence type="ECO:0000256" key="9">
    <source>
        <dbReference type="ARBA" id="ARBA00022722"/>
    </source>
</evidence>
<dbReference type="PROSITE" id="PS00517">
    <property type="entry name" value="RNASE_3_1"/>
    <property type="match status" value="1"/>
</dbReference>
<feature type="binding site" evidence="15">
    <location>
        <position position="116"/>
    </location>
    <ligand>
        <name>Mg(2+)</name>
        <dbReference type="ChEBI" id="CHEBI:18420"/>
    </ligand>
</feature>
<accession>A0A0A6NY34</accession>
<comment type="similarity">
    <text evidence="3">Belongs to the ribonuclease III family.</text>
</comment>
<dbReference type="Gene3D" id="1.10.1520.10">
    <property type="entry name" value="Ribonuclease III domain"/>
    <property type="match status" value="1"/>
</dbReference>
<feature type="domain" description="DRBM" evidence="16">
    <location>
        <begin position="153"/>
        <end position="223"/>
    </location>
</feature>
<dbReference type="GO" id="GO:0042802">
    <property type="term" value="F:identical protein binding"/>
    <property type="evidence" value="ECO:0007669"/>
    <property type="project" value="UniProtKB-ARBA"/>
</dbReference>
<evidence type="ECO:0000259" key="16">
    <source>
        <dbReference type="PROSITE" id="PS50137"/>
    </source>
</evidence>
<evidence type="ECO:0000256" key="3">
    <source>
        <dbReference type="ARBA" id="ARBA00010183"/>
    </source>
</evidence>
<dbReference type="Pfam" id="PF14622">
    <property type="entry name" value="Ribonucleas_3_3"/>
    <property type="match status" value="1"/>
</dbReference>
<keyword evidence="14 15" id="KW-0694">RNA-binding</keyword>
<keyword evidence="8 15" id="KW-0819">tRNA processing</keyword>
<dbReference type="GO" id="GO:0019843">
    <property type="term" value="F:rRNA binding"/>
    <property type="evidence" value="ECO:0007669"/>
    <property type="project" value="UniProtKB-KW"/>
</dbReference>
<evidence type="ECO:0000256" key="11">
    <source>
        <dbReference type="ARBA" id="ARBA00022759"/>
    </source>
</evidence>
<evidence type="ECO:0000256" key="12">
    <source>
        <dbReference type="ARBA" id="ARBA00022801"/>
    </source>
</evidence>
<dbReference type="EC" id="3.1.26.3" evidence="15"/>
<dbReference type="InterPro" id="IPR000999">
    <property type="entry name" value="RNase_III_dom"/>
</dbReference>
<dbReference type="InterPro" id="IPR011907">
    <property type="entry name" value="RNase_III"/>
</dbReference>
<dbReference type="PANTHER" id="PTHR11207">
    <property type="entry name" value="RIBONUCLEASE III"/>
    <property type="match status" value="1"/>
</dbReference>
<dbReference type="PANTHER" id="PTHR11207:SF0">
    <property type="entry name" value="RIBONUCLEASE 3"/>
    <property type="match status" value="1"/>
</dbReference>
<dbReference type="GO" id="GO:0005737">
    <property type="term" value="C:cytoplasm"/>
    <property type="evidence" value="ECO:0007669"/>
    <property type="project" value="UniProtKB-SubCell"/>
</dbReference>
<protein>
    <recommendedName>
        <fullName evidence="15">Ribonuclease 3</fullName>
        <ecNumber evidence="15">3.1.26.3</ecNumber>
    </recommendedName>
    <alternativeName>
        <fullName evidence="15">Ribonuclease III</fullName>
        <shortName evidence="15">RNase III</shortName>
    </alternativeName>
</protein>
<evidence type="ECO:0000313" key="19">
    <source>
        <dbReference type="Proteomes" id="UP000076962"/>
    </source>
</evidence>
<feature type="binding site" evidence="15">
    <location>
        <position position="40"/>
    </location>
    <ligand>
        <name>Mg(2+)</name>
        <dbReference type="ChEBI" id="CHEBI:18420"/>
    </ligand>
</feature>
<dbReference type="PROSITE" id="PS50137">
    <property type="entry name" value="DS_RBD"/>
    <property type="match status" value="1"/>
</dbReference>
<dbReference type="PATRIC" id="fig|1003181.4.peg.5396"/>
<dbReference type="CDD" id="cd10845">
    <property type="entry name" value="DSRM_RNAse_III_family"/>
    <property type="match status" value="1"/>
</dbReference>
<evidence type="ECO:0000256" key="6">
    <source>
        <dbReference type="ARBA" id="ARBA00022552"/>
    </source>
</evidence>
<comment type="subunit">
    <text evidence="4 15">Homodimer.</text>
</comment>
<evidence type="ECO:0000256" key="8">
    <source>
        <dbReference type="ARBA" id="ARBA00022694"/>
    </source>
</evidence>
<comment type="catalytic activity">
    <reaction evidence="1 15">
        <text>Endonucleolytic cleavage to 5'-phosphomonoester.</text>
        <dbReference type="EC" id="3.1.26.3"/>
    </reaction>
</comment>
<dbReference type="GO" id="GO:0003725">
    <property type="term" value="F:double-stranded RNA binding"/>
    <property type="evidence" value="ECO:0007669"/>
    <property type="project" value="TreeGrafter"/>
</dbReference>
<evidence type="ECO:0000313" key="18">
    <source>
        <dbReference type="EMBL" id="OAD20220.1"/>
    </source>
</evidence>
<dbReference type="AlphaFoldDB" id="A0A0A6NY34"/>
<dbReference type="HAMAP" id="MF_00104">
    <property type="entry name" value="RNase_III"/>
    <property type="match status" value="1"/>
</dbReference>
<keyword evidence="10 15" id="KW-0479">Metal-binding</keyword>
<keyword evidence="12 15" id="KW-0378">Hydrolase</keyword>
<dbReference type="SUPFAM" id="SSF54768">
    <property type="entry name" value="dsRNA-binding domain-like"/>
    <property type="match status" value="1"/>
</dbReference>
<comment type="subcellular location">
    <subcellularLocation>
        <location evidence="2 15">Cytoplasm</location>
    </subcellularLocation>
</comment>
<dbReference type="EMBL" id="LUTY01002512">
    <property type="protein sequence ID" value="OAD20220.1"/>
    <property type="molecule type" value="Genomic_DNA"/>
</dbReference>
<keyword evidence="13 15" id="KW-0460">Magnesium</keyword>
<proteinExistence type="inferred from homology"/>
<organism evidence="18 19">
    <name type="scientific">Candidatus Thiomargarita nelsonii</name>
    <dbReference type="NCBI Taxonomy" id="1003181"/>
    <lineage>
        <taxon>Bacteria</taxon>
        <taxon>Pseudomonadati</taxon>
        <taxon>Pseudomonadota</taxon>
        <taxon>Gammaproteobacteria</taxon>
        <taxon>Thiotrichales</taxon>
        <taxon>Thiotrichaceae</taxon>
        <taxon>Thiomargarita</taxon>
    </lineage>
</organism>
<dbReference type="GO" id="GO:0006364">
    <property type="term" value="P:rRNA processing"/>
    <property type="evidence" value="ECO:0007669"/>
    <property type="project" value="UniProtKB-UniRule"/>
</dbReference>